<dbReference type="EMBL" id="JAOYOD010000001">
    <property type="protein sequence ID" value="MCV9387021.1"/>
    <property type="molecule type" value="Genomic_DNA"/>
</dbReference>
<reference evidence="2 3" key="1">
    <citation type="submission" date="2022-10" db="EMBL/GenBank/DDBJ databases">
        <title>Comparative genomics and taxonomic characterization of three novel marine species of genus Reichenbachiella exhibiting antioxidant and polysaccharide degradation activities.</title>
        <authorList>
            <person name="Muhammad N."/>
            <person name="Lee Y.-J."/>
            <person name="Ko J."/>
            <person name="Kim S.-G."/>
        </authorList>
    </citation>
    <scope>NUCLEOTIDE SEQUENCE [LARGE SCALE GENOMIC DNA]</scope>
    <source>
        <strain evidence="2 3">ABR2-5</strain>
    </source>
</reference>
<keyword evidence="3" id="KW-1185">Reference proteome</keyword>
<dbReference type="RefSeq" id="WP_264137848.1">
    <property type="nucleotide sequence ID" value="NZ_JAOYOD010000001.1"/>
</dbReference>
<comment type="caution">
    <text evidence="2">The sequence shown here is derived from an EMBL/GenBank/DDBJ whole genome shotgun (WGS) entry which is preliminary data.</text>
</comment>
<keyword evidence="1" id="KW-0732">Signal</keyword>
<feature type="signal peptide" evidence="1">
    <location>
        <begin position="1"/>
        <end position="19"/>
    </location>
</feature>
<dbReference type="Proteomes" id="UP001300692">
    <property type="component" value="Unassembled WGS sequence"/>
</dbReference>
<proteinExistence type="predicted"/>
<gene>
    <name evidence="2" type="ORF">N7U62_10125</name>
</gene>
<evidence type="ECO:0000313" key="3">
    <source>
        <dbReference type="Proteomes" id="UP001300692"/>
    </source>
</evidence>
<name>A0ABT3CTI8_9BACT</name>
<organism evidence="2 3">
    <name type="scientific">Reichenbachiella ulvae</name>
    <dbReference type="NCBI Taxonomy" id="2980104"/>
    <lineage>
        <taxon>Bacteria</taxon>
        <taxon>Pseudomonadati</taxon>
        <taxon>Bacteroidota</taxon>
        <taxon>Cytophagia</taxon>
        <taxon>Cytophagales</taxon>
        <taxon>Reichenbachiellaceae</taxon>
        <taxon>Reichenbachiella</taxon>
    </lineage>
</organism>
<evidence type="ECO:0000256" key="1">
    <source>
        <dbReference type="SAM" id="SignalP"/>
    </source>
</evidence>
<protein>
    <submittedName>
        <fullName evidence="2">Membrane or secreted protein</fullName>
    </submittedName>
</protein>
<dbReference type="InterPro" id="IPR017853">
    <property type="entry name" value="GH"/>
</dbReference>
<dbReference type="Gene3D" id="3.20.20.80">
    <property type="entry name" value="Glycosidases"/>
    <property type="match status" value="1"/>
</dbReference>
<evidence type="ECO:0000313" key="2">
    <source>
        <dbReference type="EMBL" id="MCV9387021.1"/>
    </source>
</evidence>
<feature type="chain" id="PRO_5046232157" evidence="1">
    <location>
        <begin position="20"/>
        <end position="842"/>
    </location>
</feature>
<sequence length="842" mass="95082">MSRLLLVLTFLLSSFSLWAQTGDVYVDEKGIMRWPNGEELHGFGVNYTVPFAHAYRSAQKLGIDPKEAIDQDVYHFARLGLDAYRVHVWDTEISDTLGNLLVNEHLELFDYLVMKLEERDMKLLITPIAFWGNGWPERDEETPGFSHKYGKAGCLTDPDAIKAQANYLFQFLNHVNAYTGLAYKDDPSVVAFEVSNEPKHLGSSEEVQAYVSKMVQSMMRTGCKKPILYNVSHHINHAEDYYASGIDGGTFQWYPTNLGSREELGGNMLPNVDRYEIPFKDLEGFKQGAKVVYEFDAADVGRSYIYPAMARSFRTAGIQWATHFSYDPTYLAYANTEYDTHYMNLAYAPQKALSLRICSEVFHRIPLYSDFGTFPDNMTFDGFRISYEEDLAELITDEKFIYTNNTKSQVPNPKKLKEIAGFGNSAVVRYEGGGAYFLDQIEKGVWRLEVMPDAVWTKNIFGKNSLDKKVADIVWNSWKMSVQLPDLGNDFSIKGVNKGNSIATKSNAASFEISPGTYLLTKKGKKHEWSSEDVFKNIKIGEFEAPVTTVKGVELVHTLTSELDKGKPLTVKATVISDSPIEKVEMLAYTGYRPVTYQLKPGSQNQFELVIPAEKLPIGALRYFLLVKTKTANFTYPAGIESKPSDWDFHDFDMYETKVFPTGTPFYLFDAARDFDLINMTWNPGVTLRPLPAPNQSALDVLMKDIPVDEANDRPHYAWRKYFGSNATGRSLSNYEKLVVLGKALNEKPQVIELSLIAKDGSIFGALLELGQQRGEYSILLKDLKPTKMVTLPRPYPGFLPYYFTPGEDVANQLDMSQIEAIQVAVSGQDGCHYSIESIRLE</sequence>
<accession>A0ABT3CTI8</accession>
<dbReference type="SUPFAM" id="SSF51445">
    <property type="entry name" value="(Trans)glycosidases"/>
    <property type="match status" value="1"/>
</dbReference>